<evidence type="ECO:0000259" key="1">
    <source>
        <dbReference type="Pfam" id="PF17906"/>
    </source>
</evidence>
<evidence type="ECO:0000313" key="3">
    <source>
        <dbReference type="Proteomes" id="UP000887159"/>
    </source>
</evidence>
<proteinExistence type="predicted"/>
<gene>
    <name evidence="2" type="primary">NCL1_63365</name>
    <name evidence="2" type="ORF">TNCV_5107181</name>
</gene>
<dbReference type="Pfam" id="PF17906">
    <property type="entry name" value="HTH_48"/>
    <property type="match status" value="1"/>
</dbReference>
<dbReference type="AlphaFoldDB" id="A0A8X6R9U3"/>
<feature type="domain" description="Mos1 transposase HTH" evidence="1">
    <location>
        <begin position="9"/>
        <end position="57"/>
    </location>
</feature>
<dbReference type="Proteomes" id="UP000887159">
    <property type="component" value="Unassembled WGS sequence"/>
</dbReference>
<protein>
    <recommendedName>
        <fullName evidence="1">Mos1 transposase HTH domain-containing protein</fullName>
    </recommendedName>
</protein>
<dbReference type="InterPro" id="IPR041426">
    <property type="entry name" value="Mos1_HTH"/>
</dbReference>
<name>A0A8X6R9U3_TRICX</name>
<evidence type="ECO:0000313" key="2">
    <source>
        <dbReference type="EMBL" id="GFX91088.1"/>
    </source>
</evidence>
<dbReference type="Gene3D" id="1.10.10.1450">
    <property type="match status" value="1"/>
</dbReference>
<reference evidence="2" key="1">
    <citation type="submission" date="2020-08" db="EMBL/GenBank/DDBJ databases">
        <title>Multicomponent nature underlies the extraordinary mechanical properties of spider dragline silk.</title>
        <authorList>
            <person name="Kono N."/>
            <person name="Nakamura H."/>
            <person name="Mori M."/>
            <person name="Yoshida Y."/>
            <person name="Ohtoshi R."/>
            <person name="Malay A.D."/>
            <person name="Moran D.A.P."/>
            <person name="Tomita M."/>
            <person name="Numata K."/>
            <person name="Arakawa K."/>
        </authorList>
    </citation>
    <scope>NUCLEOTIDE SEQUENCE</scope>
</reference>
<sequence>MSNVMPSDHDLRTALIFCYHLKKNAAESHQILVEAYGGNALSHTQCYRWFEKFQNGDFDMKTRSVADQQKSLKMLNCKHYLRMMMAKHKNI</sequence>
<organism evidence="2 3">
    <name type="scientific">Trichonephila clavipes</name>
    <name type="common">Golden silk orbweaver</name>
    <name type="synonym">Nephila clavipes</name>
    <dbReference type="NCBI Taxonomy" id="2585209"/>
    <lineage>
        <taxon>Eukaryota</taxon>
        <taxon>Metazoa</taxon>
        <taxon>Ecdysozoa</taxon>
        <taxon>Arthropoda</taxon>
        <taxon>Chelicerata</taxon>
        <taxon>Arachnida</taxon>
        <taxon>Araneae</taxon>
        <taxon>Araneomorphae</taxon>
        <taxon>Entelegynae</taxon>
        <taxon>Araneoidea</taxon>
        <taxon>Nephilidae</taxon>
        <taxon>Trichonephila</taxon>
    </lineage>
</organism>
<comment type="caution">
    <text evidence="2">The sequence shown here is derived from an EMBL/GenBank/DDBJ whole genome shotgun (WGS) entry which is preliminary data.</text>
</comment>
<accession>A0A8X6R9U3</accession>
<dbReference type="EMBL" id="BMAU01021116">
    <property type="protein sequence ID" value="GFX91088.1"/>
    <property type="molecule type" value="Genomic_DNA"/>
</dbReference>
<keyword evidence="3" id="KW-1185">Reference proteome</keyword>